<evidence type="ECO:0000256" key="4">
    <source>
        <dbReference type="ARBA" id="ARBA00022723"/>
    </source>
</evidence>
<comment type="caution">
    <text evidence="12">The sequence shown here is derived from an EMBL/GenBank/DDBJ whole genome shotgun (WGS) entry which is preliminary data.</text>
</comment>
<dbReference type="InterPro" id="IPR011016">
    <property type="entry name" value="Znf_RING-CH"/>
</dbReference>
<proteinExistence type="predicted"/>
<evidence type="ECO:0000256" key="5">
    <source>
        <dbReference type="ARBA" id="ARBA00022771"/>
    </source>
</evidence>
<dbReference type="EMBL" id="JABFTP020000021">
    <property type="protein sequence ID" value="KAL3269483.1"/>
    <property type="molecule type" value="Genomic_DNA"/>
</dbReference>
<evidence type="ECO:0000256" key="3">
    <source>
        <dbReference type="ARBA" id="ARBA00022692"/>
    </source>
</evidence>
<evidence type="ECO:0000313" key="12">
    <source>
        <dbReference type="EMBL" id="KAL3269483.1"/>
    </source>
</evidence>
<organism evidence="12 13">
    <name type="scientific">Cryptolaemus montrouzieri</name>
    <dbReference type="NCBI Taxonomy" id="559131"/>
    <lineage>
        <taxon>Eukaryota</taxon>
        <taxon>Metazoa</taxon>
        <taxon>Ecdysozoa</taxon>
        <taxon>Arthropoda</taxon>
        <taxon>Hexapoda</taxon>
        <taxon>Insecta</taxon>
        <taxon>Pterygota</taxon>
        <taxon>Neoptera</taxon>
        <taxon>Endopterygota</taxon>
        <taxon>Coleoptera</taxon>
        <taxon>Polyphaga</taxon>
        <taxon>Cucujiformia</taxon>
        <taxon>Coccinelloidea</taxon>
        <taxon>Coccinellidae</taxon>
        <taxon>Scymninae</taxon>
        <taxon>Scymnini</taxon>
        <taxon>Cryptolaemus</taxon>
    </lineage>
</organism>
<dbReference type="InterPro" id="IPR013083">
    <property type="entry name" value="Znf_RING/FYVE/PHD"/>
</dbReference>
<dbReference type="GO" id="GO:0016020">
    <property type="term" value="C:membrane"/>
    <property type="evidence" value="ECO:0007669"/>
    <property type="project" value="UniProtKB-SubCell"/>
</dbReference>
<dbReference type="Proteomes" id="UP001516400">
    <property type="component" value="Unassembled WGS sequence"/>
</dbReference>
<keyword evidence="7" id="KW-0862">Zinc</keyword>
<dbReference type="GO" id="GO:0016740">
    <property type="term" value="F:transferase activity"/>
    <property type="evidence" value="ECO:0007669"/>
    <property type="project" value="UniProtKB-KW"/>
</dbReference>
<protein>
    <recommendedName>
        <fullName evidence="11">RING-CH-type domain-containing protein</fullName>
    </recommendedName>
</protein>
<accession>A0ABD2MT00</accession>
<evidence type="ECO:0000256" key="1">
    <source>
        <dbReference type="ARBA" id="ARBA00004141"/>
    </source>
</evidence>
<evidence type="ECO:0000256" key="2">
    <source>
        <dbReference type="ARBA" id="ARBA00022679"/>
    </source>
</evidence>
<gene>
    <name evidence="12" type="ORF">HHI36_008551</name>
</gene>
<evidence type="ECO:0000256" key="9">
    <source>
        <dbReference type="ARBA" id="ARBA00023136"/>
    </source>
</evidence>
<feature type="domain" description="RING-CH-type" evidence="11">
    <location>
        <begin position="160"/>
        <end position="220"/>
    </location>
</feature>
<feature type="transmembrane region" description="Helical" evidence="10">
    <location>
        <begin position="282"/>
        <end position="302"/>
    </location>
</feature>
<dbReference type="SMART" id="SM00744">
    <property type="entry name" value="RINGv"/>
    <property type="match status" value="1"/>
</dbReference>
<dbReference type="AlphaFoldDB" id="A0ABD2MT00"/>
<dbReference type="Pfam" id="PF12906">
    <property type="entry name" value="RINGv"/>
    <property type="match status" value="1"/>
</dbReference>
<reference evidence="12 13" key="1">
    <citation type="journal article" date="2021" name="BMC Biol.">
        <title>Horizontally acquired antibacterial genes associated with adaptive radiation of ladybird beetles.</title>
        <authorList>
            <person name="Li H.S."/>
            <person name="Tang X.F."/>
            <person name="Huang Y.H."/>
            <person name="Xu Z.Y."/>
            <person name="Chen M.L."/>
            <person name="Du X.Y."/>
            <person name="Qiu B.Y."/>
            <person name="Chen P.T."/>
            <person name="Zhang W."/>
            <person name="Slipinski A."/>
            <person name="Escalona H.E."/>
            <person name="Waterhouse R.M."/>
            <person name="Zwick A."/>
            <person name="Pang H."/>
        </authorList>
    </citation>
    <scope>NUCLEOTIDE SEQUENCE [LARGE SCALE GENOMIC DNA]</scope>
    <source>
        <strain evidence="12">SYSU2018</strain>
    </source>
</reference>
<feature type="transmembrane region" description="Helical" evidence="10">
    <location>
        <begin position="249"/>
        <end position="270"/>
    </location>
</feature>
<keyword evidence="3 10" id="KW-0812">Transmembrane</keyword>
<keyword evidence="13" id="KW-1185">Reference proteome</keyword>
<feature type="transmembrane region" description="Helical" evidence="10">
    <location>
        <begin position="225"/>
        <end position="243"/>
    </location>
</feature>
<dbReference type="PROSITE" id="PS51292">
    <property type="entry name" value="ZF_RING_CH"/>
    <property type="match status" value="1"/>
</dbReference>
<keyword evidence="8 10" id="KW-1133">Transmembrane helix</keyword>
<dbReference type="PANTHER" id="PTHR46065">
    <property type="entry name" value="E3 UBIQUITIN-PROTEIN LIGASE MARCH 2/3 FAMILY MEMBER"/>
    <property type="match status" value="1"/>
</dbReference>
<keyword evidence="6" id="KW-0833">Ubl conjugation pathway</keyword>
<sequence>MARAPSSSGATNKQKDVIVSLLLTESTASLINPQIPYLEDLHPDESRIYTISSTETNYIKNMESSQIYFINRNSYDSTSLISDIAYFQYGSFSSISVPETTSVNSAKKLPQKMDKQSLPYILRPTKIHTRPLVAVRSLAHDNRLDIHLNKIYVSLIESTTSMESEYICRICHGGESVDDLLTPCRCRGSVALVHLKCLERWLFESSRSYCELCQHHYEIIREPRYGLFVSLAMFAITPSTHLWEFLIDLAAFIAYTPTAIASTYALMVLCENVAKYQDHHHFMPNLLGFLSVLGIAAIDFTYTSWLMVTLQKHYEAWQDFRRSNCDMKIILPNLKRKPHKRKYKLEMHEPD</sequence>
<evidence type="ECO:0000256" key="8">
    <source>
        <dbReference type="ARBA" id="ARBA00022989"/>
    </source>
</evidence>
<evidence type="ECO:0000256" key="6">
    <source>
        <dbReference type="ARBA" id="ARBA00022786"/>
    </source>
</evidence>
<dbReference type="SUPFAM" id="SSF57850">
    <property type="entry name" value="RING/U-box"/>
    <property type="match status" value="1"/>
</dbReference>
<name>A0ABD2MT00_9CUCU</name>
<dbReference type="GO" id="GO:0008270">
    <property type="term" value="F:zinc ion binding"/>
    <property type="evidence" value="ECO:0007669"/>
    <property type="project" value="UniProtKB-KW"/>
</dbReference>
<comment type="subcellular location">
    <subcellularLocation>
        <location evidence="1">Membrane</location>
        <topology evidence="1">Multi-pass membrane protein</topology>
    </subcellularLocation>
</comment>
<evidence type="ECO:0000256" key="7">
    <source>
        <dbReference type="ARBA" id="ARBA00022833"/>
    </source>
</evidence>
<dbReference type="PANTHER" id="PTHR46065:SF3">
    <property type="entry name" value="FI20425P1"/>
    <property type="match status" value="1"/>
</dbReference>
<dbReference type="Gene3D" id="3.30.40.10">
    <property type="entry name" value="Zinc/RING finger domain, C3HC4 (zinc finger)"/>
    <property type="match status" value="1"/>
</dbReference>
<keyword evidence="5" id="KW-0863">Zinc-finger</keyword>
<evidence type="ECO:0000256" key="10">
    <source>
        <dbReference type="SAM" id="Phobius"/>
    </source>
</evidence>
<evidence type="ECO:0000259" key="11">
    <source>
        <dbReference type="PROSITE" id="PS51292"/>
    </source>
</evidence>
<keyword evidence="9 10" id="KW-0472">Membrane</keyword>
<keyword evidence="2" id="KW-0808">Transferase</keyword>
<evidence type="ECO:0000313" key="13">
    <source>
        <dbReference type="Proteomes" id="UP001516400"/>
    </source>
</evidence>
<keyword evidence="4" id="KW-0479">Metal-binding</keyword>